<feature type="compositionally biased region" description="Polar residues" evidence="1">
    <location>
        <begin position="1"/>
        <end position="10"/>
    </location>
</feature>
<proteinExistence type="predicted"/>
<sequence length="54" mass="6050">SGDMTISNGKNSKKISLYPSARPFSDNQEQLWVDNPDINEKNLSSLAMITLQDH</sequence>
<dbReference type="EMBL" id="JAHRHJ020000011">
    <property type="protein sequence ID" value="KAH9296055.1"/>
    <property type="molecule type" value="Genomic_DNA"/>
</dbReference>
<gene>
    <name evidence="2" type="ORF">KI387_039643</name>
</gene>
<organism evidence="2 3">
    <name type="scientific">Taxus chinensis</name>
    <name type="common">Chinese yew</name>
    <name type="synonym">Taxus wallichiana var. chinensis</name>
    <dbReference type="NCBI Taxonomy" id="29808"/>
    <lineage>
        <taxon>Eukaryota</taxon>
        <taxon>Viridiplantae</taxon>
        <taxon>Streptophyta</taxon>
        <taxon>Embryophyta</taxon>
        <taxon>Tracheophyta</taxon>
        <taxon>Spermatophyta</taxon>
        <taxon>Pinopsida</taxon>
        <taxon>Pinidae</taxon>
        <taxon>Conifers II</taxon>
        <taxon>Cupressales</taxon>
        <taxon>Taxaceae</taxon>
        <taxon>Taxus</taxon>
    </lineage>
</organism>
<feature type="non-terminal residue" evidence="2">
    <location>
        <position position="1"/>
    </location>
</feature>
<reference evidence="2 3" key="1">
    <citation type="journal article" date="2021" name="Nat. Plants">
        <title>The Taxus genome provides insights into paclitaxel biosynthesis.</title>
        <authorList>
            <person name="Xiong X."/>
            <person name="Gou J."/>
            <person name="Liao Q."/>
            <person name="Li Y."/>
            <person name="Zhou Q."/>
            <person name="Bi G."/>
            <person name="Li C."/>
            <person name="Du R."/>
            <person name="Wang X."/>
            <person name="Sun T."/>
            <person name="Guo L."/>
            <person name="Liang H."/>
            <person name="Lu P."/>
            <person name="Wu Y."/>
            <person name="Zhang Z."/>
            <person name="Ro D.K."/>
            <person name="Shang Y."/>
            <person name="Huang S."/>
            <person name="Yan J."/>
        </authorList>
    </citation>
    <scope>NUCLEOTIDE SEQUENCE [LARGE SCALE GENOMIC DNA]</scope>
    <source>
        <strain evidence="2">Ta-2019</strain>
    </source>
</reference>
<evidence type="ECO:0000313" key="3">
    <source>
        <dbReference type="Proteomes" id="UP000824469"/>
    </source>
</evidence>
<comment type="caution">
    <text evidence="2">The sequence shown here is derived from an EMBL/GenBank/DDBJ whole genome shotgun (WGS) entry which is preliminary data.</text>
</comment>
<evidence type="ECO:0000313" key="2">
    <source>
        <dbReference type="EMBL" id="KAH9296055.1"/>
    </source>
</evidence>
<feature type="non-terminal residue" evidence="2">
    <location>
        <position position="54"/>
    </location>
</feature>
<name>A0AA38C955_TAXCH</name>
<evidence type="ECO:0000256" key="1">
    <source>
        <dbReference type="SAM" id="MobiDB-lite"/>
    </source>
</evidence>
<accession>A0AA38C955</accession>
<feature type="region of interest" description="Disordered" evidence="1">
    <location>
        <begin position="1"/>
        <end position="21"/>
    </location>
</feature>
<keyword evidence="3" id="KW-1185">Reference proteome</keyword>
<protein>
    <submittedName>
        <fullName evidence="2">Uncharacterized protein</fullName>
    </submittedName>
</protein>
<dbReference type="AlphaFoldDB" id="A0AA38C955"/>
<dbReference type="Proteomes" id="UP000824469">
    <property type="component" value="Unassembled WGS sequence"/>
</dbReference>